<dbReference type="PIRSF" id="PIRSF006060">
    <property type="entry name" value="AA_transporter"/>
    <property type="match status" value="1"/>
</dbReference>
<dbReference type="AlphaFoldDB" id="G3B426"/>
<evidence type="ECO:0000256" key="1">
    <source>
        <dbReference type="ARBA" id="ARBA00004141"/>
    </source>
</evidence>
<sequence>MFKSKKPPLEANTLFDKDTRSESLHSSSNSFPPVGDHIKRKLQLRHVQLIAIGGSIGTGLFLQIGIDLTTSGPLGLLLSFAFWTVIILMLTVSVGEMVSFLPVASPFVTLAGRCVDEAFECCVGFNFFIMQALYIPFEIVAVNNFVHYWRDDYSAAITLCVQIVLYAAINVFAVKLYGEVEFWLSLGKLVLCIGLLLFTLVSMCGGNPQHDAFGFRNWHAVGGPIAEYRSTGSLGRFEGFLSGLIGALFIVVGPEYMSMVAGEAVNPRKNMPTAFKTVLYRLALVYIGGALSVTILVAYNDPDYLKTTTESTSASSPYVVGMTNLGIKVLPDIVNAVVLTSAFSAGNSYTFCSSRALYGLAERGFVPRVFTKCTKKGVPIYCIAVSMLFSLLSLLQLGSSSAIALNYMVNLCTGAQLLNYGFMVIIYYKFYQAVKAQGLDRRAFAYRSWLQPYTILISGFFIWIMIFVKGYTCFKPFSVDNFLFNYVMIFVSIIVYVFWKVFKRTKMVKPEEADLVTGIDEIEEHEYEYYAQVESESGKDVTLVRRLFSWVF</sequence>
<dbReference type="EMBL" id="GL996521">
    <property type="protein sequence ID" value="EGV64237.1"/>
    <property type="molecule type" value="Genomic_DNA"/>
</dbReference>
<evidence type="ECO:0000256" key="2">
    <source>
        <dbReference type="ARBA" id="ARBA00006983"/>
    </source>
</evidence>
<gene>
    <name evidence="10" type="ORF">CANTEDRAFT_113802</name>
</gene>
<dbReference type="OrthoDB" id="10062876at2759"/>
<evidence type="ECO:0000256" key="7">
    <source>
        <dbReference type="ARBA" id="ARBA00023136"/>
    </source>
</evidence>
<feature type="transmembrane region" description="Helical" evidence="8">
    <location>
        <begin position="239"/>
        <end position="257"/>
    </location>
</feature>
<keyword evidence="4 8" id="KW-0812">Transmembrane</keyword>
<organism evidence="11">
    <name type="scientific">Candida tenuis (strain ATCC 10573 / BCRC 21748 / CBS 615 / JCM 9827 / NBRC 10315 / NRRL Y-1498 / VKM Y-70)</name>
    <name type="common">Yeast</name>
    <name type="synonym">Yamadazyma tenuis</name>
    <dbReference type="NCBI Taxonomy" id="590646"/>
    <lineage>
        <taxon>Eukaryota</taxon>
        <taxon>Fungi</taxon>
        <taxon>Dikarya</taxon>
        <taxon>Ascomycota</taxon>
        <taxon>Saccharomycotina</taxon>
        <taxon>Pichiomycetes</taxon>
        <taxon>Debaryomycetaceae</taxon>
        <taxon>Yamadazyma</taxon>
    </lineage>
</organism>
<comment type="subcellular location">
    <subcellularLocation>
        <location evidence="1">Membrane</location>
        <topology evidence="1">Multi-pass membrane protein</topology>
    </subcellularLocation>
</comment>
<dbReference type="eggNOG" id="KOG1286">
    <property type="taxonomic scope" value="Eukaryota"/>
</dbReference>
<protein>
    <recommendedName>
        <fullName evidence="9">Amino acid permease/ SLC12A domain-containing protein</fullName>
    </recommendedName>
</protein>
<feature type="transmembrane region" description="Helical" evidence="8">
    <location>
        <begin position="47"/>
        <end position="66"/>
    </location>
</feature>
<evidence type="ECO:0000313" key="10">
    <source>
        <dbReference type="EMBL" id="EGV64237.1"/>
    </source>
</evidence>
<dbReference type="PROSITE" id="PS00218">
    <property type="entry name" value="AMINO_ACID_PERMEASE_1"/>
    <property type="match status" value="1"/>
</dbReference>
<reference evidence="10 11" key="1">
    <citation type="journal article" date="2011" name="Proc. Natl. Acad. Sci. U.S.A.">
        <title>Comparative genomics of xylose-fermenting fungi for enhanced biofuel production.</title>
        <authorList>
            <person name="Wohlbach D.J."/>
            <person name="Kuo A."/>
            <person name="Sato T.K."/>
            <person name="Potts K.M."/>
            <person name="Salamov A.A."/>
            <person name="LaButti K.M."/>
            <person name="Sun H."/>
            <person name="Clum A."/>
            <person name="Pangilinan J.L."/>
            <person name="Lindquist E.A."/>
            <person name="Lucas S."/>
            <person name="Lapidus A."/>
            <person name="Jin M."/>
            <person name="Gunawan C."/>
            <person name="Balan V."/>
            <person name="Dale B.E."/>
            <person name="Jeffries T.W."/>
            <person name="Zinkel R."/>
            <person name="Barry K.W."/>
            <person name="Grigoriev I.V."/>
            <person name="Gasch A.P."/>
        </authorList>
    </citation>
    <scope>NUCLEOTIDE SEQUENCE [LARGE SCALE GENOMIC DNA]</scope>
    <source>
        <strain evidence="11">ATCC 10573 / BCRC 21748 / CBS 615 / JCM 9827 / NBRC 10315 / NRRL Y-1498 / VKM Y-70</strain>
    </source>
</reference>
<evidence type="ECO:0000259" key="9">
    <source>
        <dbReference type="Pfam" id="PF00324"/>
    </source>
</evidence>
<feature type="transmembrane region" description="Helical" evidence="8">
    <location>
        <begin position="78"/>
        <end position="103"/>
    </location>
</feature>
<keyword evidence="3" id="KW-0813">Transport</keyword>
<evidence type="ECO:0000256" key="8">
    <source>
        <dbReference type="SAM" id="Phobius"/>
    </source>
</evidence>
<dbReference type="Pfam" id="PF00324">
    <property type="entry name" value="AA_permease"/>
    <property type="match status" value="1"/>
</dbReference>
<feature type="transmembrane region" description="Helical" evidence="8">
    <location>
        <begin position="155"/>
        <end position="177"/>
    </location>
</feature>
<feature type="transmembrane region" description="Helical" evidence="8">
    <location>
        <begin position="333"/>
        <end position="358"/>
    </location>
</feature>
<feature type="transmembrane region" description="Helical" evidence="8">
    <location>
        <begin position="115"/>
        <end position="135"/>
    </location>
</feature>
<feature type="transmembrane region" description="Helical" evidence="8">
    <location>
        <begin position="407"/>
        <end position="428"/>
    </location>
</feature>
<proteinExistence type="inferred from homology"/>
<dbReference type="Proteomes" id="UP000000707">
    <property type="component" value="Unassembled WGS sequence"/>
</dbReference>
<dbReference type="GO" id="GO:0015171">
    <property type="term" value="F:amino acid transmembrane transporter activity"/>
    <property type="evidence" value="ECO:0007669"/>
    <property type="project" value="UniProtKB-ARBA"/>
</dbReference>
<dbReference type="GeneID" id="18247124"/>
<evidence type="ECO:0000256" key="3">
    <source>
        <dbReference type="ARBA" id="ARBA00022448"/>
    </source>
</evidence>
<accession>G3B426</accession>
<keyword evidence="11" id="KW-1185">Reference proteome</keyword>
<name>G3B426_CANTC</name>
<dbReference type="PANTHER" id="PTHR43341">
    <property type="entry name" value="AMINO ACID PERMEASE"/>
    <property type="match status" value="1"/>
</dbReference>
<dbReference type="Gene3D" id="1.20.1740.10">
    <property type="entry name" value="Amino acid/polyamine transporter I"/>
    <property type="match status" value="1"/>
</dbReference>
<dbReference type="FunFam" id="1.20.1740.10:FF:000006">
    <property type="entry name" value="General amino acid permease"/>
    <property type="match status" value="1"/>
</dbReference>
<dbReference type="PANTHER" id="PTHR43341:SF15">
    <property type="entry name" value="GENERAL AMINO ACID PERMEASE AGP2"/>
    <property type="match status" value="1"/>
</dbReference>
<keyword evidence="6 8" id="KW-1133">Transmembrane helix</keyword>
<evidence type="ECO:0000256" key="4">
    <source>
        <dbReference type="ARBA" id="ARBA00022692"/>
    </source>
</evidence>
<dbReference type="InterPro" id="IPR004840">
    <property type="entry name" value="Amino_acid_permease_CS"/>
</dbReference>
<dbReference type="GO" id="GO:0016020">
    <property type="term" value="C:membrane"/>
    <property type="evidence" value="ECO:0007669"/>
    <property type="project" value="UniProtKB-SubCell"/>
</dbReference>
<keyword evidence="5" id="KW-0029">Amino-acid transport</keyword>
<evidence type="ECO:0000256" key="5">
    <source>
        <dbReference type="ARBA" id="ARBA00022970"/>
    </source>
</evidence>
<dbReference type="InterPro" id="IPR050524">
    <property type="entry name" value="APC_YAT"/>
</dbReference>
<feature type="transmembrane region" description="Helical" evidence="8">
    <location>
        <begin position="483"/>
        <end position="502"/>
    </location>
</feature>
<keyword evidence="7 8" id="KW-0472">Membrane</keyword>
<dbReference type="KEGG" id="cten:18247124"/>
<evidence type="ECO:0000256" key="6">
    <source>
        <dbReference type="ARBA" id="ARBA00022989"/>
    </source>
</evidence>
<feature type="transmembrane region" description="Helical" evidence="8">
    <location>
        <begin position="189"/>
        <end position="208"/>
    </location>
</feature>
<feature type="domain" description="Amino acid permease/ SLC12A" evidence="9">
    <location>
        <begin position="46"/>
        <end position="507"/>
    </location>
</feature>
<evidence type="ECO:0000313" key="11">
    <source>
        <dbReference type="Proteomes" id="UP000000707"/>
    </source>
</evidence>
<feature type="transmembrane region" description="Helical" evidence="8">
    <location>
        <begin position="449"/>
        <end position="471"/>
    </location>
</feature>
<feature type="transmembrane region" description="Helical" evidence="8">
    <location>
        <begin position="278"/>
        <end position="299"/>
    </location>
</feature>
<dbReference type="InterPro" id="IPR004841">
    <property type="entry name" value="AA-permease/SLC12A_dom"/>
</dbReference>
<comment type="similarity">
    <text evidence="2">Belongs to the amino acid-polyamine-organocation (APC) superfamily. YAT (TC 2.A.3.10) family.</text>
</comment>
<feature type="transmembrane region" description="Helical" evidence="8">
    <location>
        <begin position="378"/>
        <end position="395"/>
    </location>
</feature>